<gene>
    <name evidence="1" type="ORF">S01H4_52141</name>
</gene>
<sequence length="60" mass="6783">MIQVSPRFTSFIGEYKYAATYGISVHQAAAFVIARRAMGFSEKIPKILLRFITFVKKADP</sequence>
<protein>
    <submittedName>
        <fullName evidence="1">Uncharacterized protein</fullName>
    </submittedName>
</protein>
<reference evidence="1" key="1">
    <citation type="journal article" date="2014" name="Front. Microbiol.">
        <title>High frequency of phylogenetically diverse reductive dehalogenase-homologous genes in deep subseafloor sedimentary metagenomes.</title>
        <authorList>
            <person name="Kawai M."/>
            <person name="Futagami T."/>
            <person name="Toyoda A."/>
            <person name="Takaki Y."/>
            <person name="Nishi S."/>
            <person name="Hori S."/>
            <person name="Arai W."/>
            <person name="Tsubouchi T."/>
            <person name="Morono Y."/>
            <person name="Uchiyama I."/>
            <person name="Ito T."/>
            <person name="Fujiyama A."/>
            <person name="Inagaki F."/>
            <person name="Takami H."/>
        </authorList>
    </citation>
    <scope>NUCLEOTIDE SEQUENCE</scope>
    <source>
        <strain evidence="1">Expedition CK06-06</strain>
    </source>
</reference>
<evidence type="ECO:0000313" key="1">
    <source>
        <dbReference type="EMBL" id="GAH10430.1"/>
    </source>
</evidence>
<proteinExistence type="predicted"/>
<comment type="caution">
    <text evidence="1">The sequence shown here is derived from an EMBL/GenBank/DDBJ whole genome shotgun (WGS) entry which is preliminary data.</text>
</comment>
<dbReference type="AlphaFoldDB" id="X1DQB5"/>
<organism evidence="1">
    <name type="scientific">marine sediment metagenome</name>
    <dbReference type="NCBI Taxonomy" id="412755"/>
    <lineage>
        <taxon>unclassified sequences</taxon>
        <taxon>metagenomes</taxon>
        <taxon>ecological metagenomes</taxon>
    </lineage>
</organism>
<feature type="non-terminal residue" evidence="1">
    <location>
        <position position="60"/>
    </location>
</feature>
<name>X1DQB5_9ZZZZ</name>
<accession>X1DQB5</accession>
<dbReference type="EMBL" id="BART01029757">
    <property type="protein sequence ID" value="GAH10430.1"/>
    <property type="molecule type" value="Genomic_DNA"/>
</dbReference>